<dbReference type="EMBL" id="JBBBZM010000086">
    <property type="protein sequence ID" value="KAL0634747.1"/>
    <property type="molecule type" value="Genomic_DNA"/>
</dbReference>
<dbReference type="Gene3D" id="3.40.33.10">
    <property type="entry name" value="CAP"/>
    <property type="match status" value="1"/>
</dbReference>
<dbReference type="PRINTS" id="PR00837">
    <property type="entry name" value="V5TPXLIKE"/>
</dbReference>
<dbReference type="SMART" id="SM00198">
    <property type="entry name" value="SCP"/>
    <property type="match status" value="1"/>
</dbReference>
<evidence type="ECO:0000313" key="3">
    <source>
        <dbReference type="EMBL" id="KAL0634747.1"/>
    </source>
</evidence>
<comment type="caution">
    <text evidence="3">The sequence shown here is derived from an EMBL/GenBank/DDBJ whole genome shotgun (WGS) entry which is preliminary data.</text>
</comment>
<evidence type="ECO:0000313" key="4">
    <source>
        <dbReference type="Proteomes" id="UP001447188"/>
    </source>
</evidence>
<keyword evidence="1" id="KW-0732">Signal</keyword>
<evidence type="ECO:0000256" key="1">
    <source>
        <dbReference type="SAM" id="SignalP"/>
    </source>
</evidence>
<feature type="domain" description="SCP" evidence="2">
    <location>
        <begin position="56"/>
        <end position="190"/>
    </location>
</feature>
<dbReference type="InterPro" id="IPR014044">
    <property type="entry name" value="CAP_dom"/>
</dbReference>
<feature type="signal peptide" evidence="1">
    <location>
        <begin position="1"/>
        <end position="24"/>
    </location>
</feature>
<dbReference type="Proteomes" id="UP001447188">
    <property type="component" value="Unassembled WGS sequence"/>
</dbReference>
<protein>
    <recommendedName>
        <fullName evidence="2">SCP domain-containing protein</fullName>
    </recommendedName>
</protein>
<name>A0ABR3GFL7_9PEZI</name>
<accession>A0ABR3GFL7</accession>
<keyword evidence="4" id="KW-1185">Reference proteome</keyword>
<dbReference type="InterPro" id="IPR001283">
    <property type="entry name" value="CRISP-related"/>
</dbReference>
<dbReference type="Pfam" id="PF00188">
    <property type="entry name" value="CAP"/>
    <property type="match status" value="1"/>
</dbReference>
<evidence type="ECO:0000259" key="2">
    <source>
        <dbReference type="SMART" id="SM00198"/>
    </source>
</evidence>
<feature type="chain" id="PRO_5046067088" description="SCP domain-containing protein" evidence="1">
    <location>
        <begin position="25"/>
        <end position="200"/>
    </location>
</feature>
<reference evidence="3 4" key="1">
    <citation type="submission" date="2024-02" db="EMBL/GenBank/DDBJ databases">
        <title>Discinaceae phylogenomics.</title>
        <authorList>
            <person name="Dirks A.C."/>
            <person name="James T.Y."/>
        </authorList>
    </citation>
    <scope>NUCLEOTIDE SEQUENCE [LARGE SCALE GENOMIC DNA]</scope>
    <source>
        <strain evidence="3 4">ACD0624</strain>
    </source>
</reference>
<dbReference type="PANTHER" id="PTHR10334">
    <property type="entry name" value="CYSTEINE-RICH SECRETORY PROTEIN-RELATED"/>
    <property type="match status" value="1"/>
</dbReference>
<proteinExistence type="predicted"/>
<gene>
    <name evidence="3" type="ORF">Q9L58_006343</name>
</gene>
<organism evidence="3 4">
    <name type="scientific">Discina gigas</name>
    <dbReference type="NCBI Taxonomy" id="1032678"/>
    <lineage>
        <taxon>Eukaryota</taxon>
        <taxon>Fungi</taxon>
        <taxon>Dikarya</taxon>
        <taxon>Ascomycota</taxon>
        <taxon>Pezizomycotina</taxon>
        <taxon>Pezizomycetes</taxon>
        <taxon>Pezizales</taxon>
        <taxon>Discinaceae</taxon>
        <taxon>Discina</taxon>
    </lineage>
</organism>
<dbReference type="InterPro" id="IPR035940">
    <property type="entry name" value="CAP_sf"/>
</dbReference>
<sequence>MQSSWKITPFLLLLLLSLILSTFSLPLESRLLGIVHNPAVPKVENHDDHFFLDDNAFRDTMLHEHNALRREHGVGQLTWDPVLANYAEAHAHKCEWGHSYGPYGENIAAHQNLGGAAWVATAWGPNERAKYDYGPGPHPIELMHFTQMVWRGSERVGCARKKCLGMNVFAPEFQPWYTVCEYFPPGNYPGQFVQNVPRPV</sequence>
<dbReference type="SUPFAM" id="SSF55797">
    <property type="entry name" value="PR-1-like"/>
    <property type="match status" value="1"/>
</dbReference>